<evidence type="ECO:0000313" key="1">
    <source>
        <dbReference type="EMBL" id="KAJ2980110.1"/>
    </source>
</evidence>
<dbReference type="EMBL" id="JAPDGR010001726">
    <property type="protein sequence ID" value="KAJ2980110.1"/>
    <property type="molecule type" value="Genomic_DNA"/>
</dbReference>
<reference evidence="1" key="1">
    <citation type="submission" date="2022-10" db="EMBL/GenBank/DDBJ databases">
        <title>Genome Sequence of Xylaria curta.</title>
        <authorList>
            <person name="Buettner E."/>
        </authorList>
    </citation>
    <scope>NUCLEOTIDE SEQUENCE</scope>
    <source>
        <strain evidence="1">Babe10</strain>
    </source>
</reference>
<evidence type="ECO:0000313" key="2">
    <source>
        <dbReference type="Proteomes" id="UP001143856"/>
    </source>
</evidence>
<protein>
    <submittedName>
        <fullName evidence="1">Uncharacterized protein</fullName>
    </submittedName>
</protein>
<name>A0ACC1NMD6_9PEZI</name>
<keyword evidence="2" id="KW-1185">Reference proteome</keyword>
<sequence length="553" mass="63353">MPSCEPSHSILLIDHIGDTNDKQLNPRKLAAFYHAVGGDYDKLFLGSPDRTISYIWQALGVQHALHPPPDNDFAPPSIPALTLRGFVRWESLQILLGPEEHVPYLQYAVANWDLRHPYTGDSFPADLPASAFPSVCDSAVDEWHRACGQKLREAATPNEEEEQQPRRHDSDSQPHTAHGSKGHNAPTGAVPRHRPESEYFRRRRPMSYVHVSEPRYSQHASHPSHSSHTSHPSHPSHPGVPEASSRPGSGSGSSLDDFPRGRRPSDIKTPPVIVREETRSSAHLDPHRPPNIRRHSHSYQSPYAASVPDSDSESDALRASPRHNGPKPQPPTSVRRIPVVTPIPAVPSSRVRRSELRAEDSRKMSIPAELKQKFASLLTHRHRSTSREPIPGLRSSVRYRKELPRTRLSRSLSGESLTSDGSLPEIVPPYSSRDSREHNRAHDRATERERERQREIVRERREWEEEMERRSRKDKTYLRPVANRRTSSHADIDRRRQEAMWDSRDRRRESRDLEREVRRNLTSDELDRRDRRRYQERGSSPTMTGVSGRRYPR</sequence>
<accession>A0ACC1NMD6</accession>
<comment type="caution">
    <text evidence="1">The sequence shown here is derived from an EMBL/GenBank/DDBJ whole genome shotgun (WGS) entry which is preliminary data.</text>
</comment>
<gene>
    <name evidence="1" type="ORF">NUW58_g7033</name>
</gene>
<proteinExistence type="predicted"/>
<dbReference type="Proteomes" id="UP001143856">
    <property type="component" value="Unassembled WGS sequence"/>
</dbReference>
<organism evidence="1 2">
    <name type="scientific">Xylaria curta</name>
    <dbReference type="NCBI Taxonomy" id="42375"/>
    <lineage>
        <taxon>Eukaryota</taxon>
        <taxon>Fungi</taxon>
        <taxon>Dikarya</taxon>
        <taxon>Ascomycota</taxon>
        <taxon>Pezizomycotina</taxon>
        <taxon>Sordariomycetes</taxon>
        <taxon>Xylariomycetidae</taxon>
        <taxon>Xylariales</taxon>
        <taxon>Xylariaceae</taxon>
        <taxon>Xylaria</taxon>
    </lineage>
</organism>